<proteinExistence type="predicted"/>
<evidence type="ECO:0000313" key="2">
    <source>
        <dbReference type="EMBL" id="JAD17599.1"/>
    </source>
</evidence>
<reference evidence="2" key="2">
    <citation type="journal article" date="2015" name="Data Brief">
        <title>Shoot transcriptome of the giant reed, Arundo donax.</title>
        <authorList>
            <person name="Barrero R.A."/>
            <person name="Guerrero F.D."/>
            <person name="Moolhuijzen P."/>
            <person name="Goolsby J.A."/>
            <person name="Tidwell J."/>
            <person name="Bellgard S.E."/>
            <person name="Bellgard M.I."/>
        </authorList>
    </citation>
    <scope>NUCLEOTIDE SEQUENCE</scope>
    <source>
        <tissue evidence="2">Shoot tissue taken approximately 20 cm above the soil surface</tissue>
    </source>
</reference>
<organism evidence="2">
    <name type="scientific">Arundo donax</name>
    <name type="common">Giant reed</name>
    <name type="synonym">Donax arundinaceus</name>
    <dbReference type="NCBI Taxonomy" id="35708"/>
    <lineage>
        <taxon>Eukaryota</taxon>
        <taxon>Viridiplantae</taxon>
        <taxon>Streptophyta</taxon>
        <taxon>Embryophyta</taxon>
        <taxon>Tracheophyta</taxon>
        <taxon>Spermatophyta</taxon>
        <taxon>Magnoliopsida</taxon>
        <taxon>Liliopsida</taxon>
        <taxon>Poales</taxon>
        <taxon>Poaceae</taxon>
        <taxon>PACMAD clade</taxon>
        <taxon>Arundinoideae</taxon>
        <taxon>Arundineae</taxon>
        <taxon>Arundo</taxon>
    </lineage>
</organism>
<reference evidence="2" key="1">
    <citation type="submission" date="2014-09" db="EMBL/GenBank/DDBJ databases">
        <authorList>
            <person name="Magalhaes I.L.F."/>
            <person name="Oliveira U."/>
            <person name="Santos F.R."/>
            <person name="Vidigal T.H.D.A."/>
            <person name="Brescovit A.D."/>
            <person name="Santos A.J."/>
        </authorList>
    </citation>
    <scope>NUCLEOTIDE SEQUENCE</scope>
    <source>
        <tissue evidence="2">Shoot tissue taken approximately 20 cm above the soil surface</tissue>
    </source>
</reference>
<feature type="compositionally biased region" description="Basic residues" evidence="1">
    <location>
        <begin position="301"/>
        <end position="310"/>
    </location>
</feature>
<feature type="region of interest" description="Disordered" evidence="1">
    <location>
        <begin position="251"/>
        <end position="320"/>
    </location>
</feature>
<dbReference type="AlphaFoldDB" id="A0A0A8XUI4"/>
<feature type="region of interest" description="Disordered" evidence="1">
    <location>
        <begin position="183"/>
        <end position="215"/>
    </location>
</feature>
<feature type="compositionally biased region" description="Low complexity" evidence="1">
    <location>
        <begin position="267"/>
        <end position="282"/>
    </location>
</feature>
<sequence length="436" mass="46933">MAVGSGPPSLWAHRNCPTAVGYSASMASVRRGVGDDDWGGPPRSASYATAGSSVRIAIAMAGCCVFLWLPSISHSYLLGYRSLDNEAVDPRRWGPNPTVSSVVPPTRRGLHARWRCATAARAGLPRTMAAPLAGSKWVGVECGQIHPSLTGSMWNELRAAGSTASSQDLCETISCGRIRPSHPRAWPSSVPTGLGKPPMHLPLSSPPPPVTPTTTSHLTTPMLQWISTSPARQSLSYARCSAPRLFVDLQQDKPPRPTQIPPPLPSSPSSSTSPLSSPSSPSSHPPPQAHRRPSPIGSVRHCPHRHHPRLRPPQSLSVHGSLASPSSCHASCCCHPSPRRCRSRVHRRSHAAALPKVVAASLKVVIVVRGRYRSRRSPPNCQRLWSPLEVVVDVRDRCRITEGRRHLTPCPRIPLLRSSVLVGPWLTGRSTSVLPA</sequence>
<feature type="compositionally biased region" description="Pro residues" evidence="1">
    <location>
        <begin position="256"/>
        <end position="266"/>
    </location>
</feature>
<name>A0A0A8XUI4_ARUDO</name>
<dbReference type="EMBL" id="GBRH01280296">
    <property type="protein sequence ID" value="JAD17599.1"/>
    <property type="molecule type" value="Transcribed_RNA"/>
</dbReference>
<protein>
    <submittedName>
        <fullName evidence="2">Uncharacterized protein</fullName>
    </submittedName>
</protein>
<evidence type="ECO:0000256" key="1">
    <source>
        <dbReference type="SAM" id="MobiDB-lite"/>
    </source>
</evidence>
<accession>A0A0A8XUI4</accession>